<keyword evidence="1" id="KW-0175">Coiled coil</keyword>
<dbReference type="PANTHER" id="PTHR23159">
    <property type="entry name" value="CENTROSOMAL PROTEIN 2"/>
    <property type="match status" value="1"/>
</dbReference>
<feature type="coiled-coil region" evidence="1">
    <location>
        <begin position="481"/>
        <end position="508"/>
    </location>
</feature>
<evidence type="ECO:0000313" key="4">
    <source>
        <dbReference type="Proteomes" id="UP000184192"/>
    </source>
</evidence>
<sequence length="972" mass="108789">MKKWTYLVAAGMMLGATPVFTGCIDNDEPEGITILRGAKAELLKAKASVAAASVEQVKAEAALKLAEAEVKKAEAARIQAIADYEAAKAKEMEYKAELANIQNEEARADLENKIKMYAEQRAAAERAAQEAAAQLEVTLMGLKAQLVQQEALYEQALKDLALAKNTLTEAQNAYLEKWTTALNTAQNEVKQKAATYESAVKELARLTKIMEKTEAKESYLRTQQKAVDDAKADLDAAIEAQKLAEEYTGKTFEAAEKWEEEMLTLEADLKALDKKLADLAAERTKVETATAGEYEAVLKARQTYMDLTGYEWDNDLEDFSVNINQSKEEIKLNDIIISINEPTLGLAIDQTITDKYYYSDYLKALQNGDEFQLNSVSTINSLKETINGCALDPNDKAWTEENVARYTRELEKTQNNKDLIKEQWEQAVKAFKGLEYGNPSSFEGFDIVEEAVAAYNEAIKKYNADVEALNTFRTDKLDKAWNAHQDKLAEIEANYEKAKAANQTELEETYRGIEKNTGALEKAMNVAWANYDKLKTQYDQIENPTADDAKAYKAAEADYNKAVTAYQKAYDEANGYLKDNGDGTTTWIKGSYEKAQILRDNKNTIAEKDKILAEAKETEDYFKVNPNNALENESNKLWNAIYGYEGSFSIKNTAYQNVCQALSDFNNNFGFSTNYTVINEAYNYYDSEKQQFIPQEVKAEDVARINKNDLRSSISNLSRQLYGYTNANRLVELTAEEIKQEIENEWASMHPDASFVPYDYYSNNYTRYGLVGNIEYYKALIAQGTAALQPETKTKIENLVKEMDTHLADIDAQFTAYIADVIEPAETAYTTAYTTLMDKFTKIDTDIAEAESQKFAKKPVLDKINAAIEVYLSQEMTSEGKPVNSKTLADLREELQSIYEAAVTTAYEKETEYINAKEALQAVIDGTKEPVAAQQEIVADAQKALEAAQAELKAASEALQAEIERISATDAE</sequence>
<proteinExistence type="predicted"/>
<dbReference type="Proteomes" id="UP000184192">
    <property type="component" value="Unassembled WGS sequence"/>
</dbReference>
<reference evidence="4" key="1">
    <citation type="submission" date="2016-11" db="EMBL/GenBank/DDBJ databases">
        <authorList>
            <person name="Varghese N."/>
            <person name="Submissions S."/>
        </authorList>
    </citation>
    <scope>NUCLEOTIDE SEQUENCE [LARGE SCALE GENOMIC DNA]</scope>
    <source>
        <strain evidence="4">DSM 26884</strain>
    </source>
</reference>
<dbReference type="GeneID" id="92711579"/>
<feature type="coiled-coil region" evidence="1">
    <location>
        <begin position="396"/>
        <end position="423"/>
    </location>
</feature>
<evidence type="ECO:0000256" key="2">
    <source>
        <dbReference type="SAM" id="SignalP"/>
    </source>
</evidence>
<feature type="coiled-coil region" evidence="1">
    <location>
        <begin position="51"/>
        <end position="289"/>
    </location>
</feature>
<feature type="signal peptide" evidence="2">
    <location>
        <begin position="1"/>
        <end position="21"/>
    </location>
</feature>
<feature type="coiled-coil region" evidence="1">
    <location>
        <begin position="931"/>
        <end position="969"/>
    </location>
</feature>
<organism evidence="3 4">
    <name type="scientific">Bacteroides stercorirosoris</name>
    <dbReference type="NCBI Taxonomy" id="871324"/>
    <lineage>
        <taxon>Bacteria</taxon>
        <taxon>Pseudomonadati</taxon>
        <taxon>Bacteroidota</taxon>
        <taxon>Bacteroidia</taxon>
        <taxon>Bacteroidales</taxon>
        <taxon>Bacteroidaceae</taxon>
        <taxon>Bacteroides</taxon>
    </lineage>
</organism>
<gene>
    <name evidence="3" type="ORF">SAMN05444350_10725</name>
</gene>
<dbReference type="eggNOG" id="ENOG50315TH">
    <property type="taxonomic scope" value="Bacteria"/>
</dbReference>
<evidence type="ECO:0000313" key="3">
    <source>
        <dbReference type="EMBL" id="SHI74636.1"/>
    </source>
</evidence>
<accession>A0A1M6DN14</accession>
<keyword evidence="4" id="KW-1185">Reference proteome</keyword>
<evidence type="ECO:0000256" key="1">
    <source>
        <dbReference type="SAM" id="Coils"/>
    </source>
</evidence>
<dbReference type="AlphaFoldDB" id="A0A1M6DN14"/>
<evidence type="ECO:0008006" key="5">
    <source>
        <dbReference type="Google" id="ProtNLM"/>
    </source>
</evidence>
<keyword evidence="2" id="KW-0732">Signal</keyword>
<protein>
    <recommendedName>
        <fullName evidence="5">Chromosome segregation ATPase</fullName>
    </recommendedName>
</protein>
<name>A0A1M6DN14_9BACE</name>
<dbReference type="EMBL" id="FQZN01000007">
    <property type="protein sequence ID" value="SHI74636.1"/>
    <property type="molecule type" value="Genomic_DNA"/>
</dbReference>
<dbReference type="PROSITE" id="PS51257">
    <property type="entry name" value="PROKAR_LIPOPROTEIN"/>
    <property type="match status" value="1"/>
</dbReference>
<feature type="chain" id="PRO_5009916744" description="Chromosome segregation ATPase" evidence="2">
    <location>
        <begin position="22"/>
        <end position="972"/>
    </location>
</feature>
<dbReference type="RefSeq" id="WP_139261821.1">
    <property type="nucleotide sequence ID" value="NZ_FQZN01000007.1"/>
</dbReference>
<dbReference type="PANTHER" id="PTHR23159:SF31">
    <property type="entry name" value="CENTROSOME-ASSOCIATED PROTEIN CEP250 ISOFORM X1"/>
    <property type="match status" value="1"/>
</dbReference>